<accession>A0A378UI90</accession>
<dbReference type="Proteomes" id="UP000254651">
    <property type="component" value="Unassembled WGS sequence"/>
</dbReference>
<name>A0A378UI90_BERDE</name>
<sequence>MIPMDVNEKEIKMEPSLNILKTASEITKPDNVEEIHALQSSPDVRLQRAGEYEADSKEKIAFIKNAGISLLYDTVSIFTRAKSKIRENLSLLNPDVEQSLGEKISNIGEQNIKLDSLPTLASATENLVYAQEEPNLREMYENLIANTVDKTKEDIIHPAYVEVLKQLSQLDAYYLKELFSAPDISIIPICNIKQIVNEDRHYRTIRKNLLPPSMHGITIDTIENWERLKLVEISFEEFWTDDTLYSYGSQLIELLKAECPEINLELYKGQFVITEFGKRFARAIGIFDLSKPSKLLHTERQIPRVAIVAHVLTTHILPSPNAV</sequence>
<protein>
    <submittedName>
        <fullName evidence="1">Uncharacterized protein</fullName>
    </submittedName>
</protein>
<dbReference type="InterPro" id="IPR025506">
    <property type="entry name" value="Abi_alpha"/>
</dbReference>
<gene>
    <name evidence="1" type="ORF">NCTC10295_01223</name>
</gene>
<keyword evidence="2" id="KW-1185">Reference proteome</keyword>
<dbReference type="AlphaFoldDB" id="A0A378UI90"/>
<proteinExistence type="predicted"/>
<dbReference type="EMBL" id="UGQS01000002">
    <property type="protein sequence ID" value="STZ76453.1"/>
    <property type="molecule type" value="Genomic_DNA"/>
</dbReference>
<dbReference type="Pfam" id="PF14337">
    <property type="entry name" value="Abi_alpha"/>
    <property type="match status" value="1"/>
</dbReference>
<organism evidence="1 2">
    <name type="scientific">Bergeriella denitrificans</name>
    <name type="common">Neisseria denitrificans</name>
    <dbReference type="NCBI Taxonomy" id="494"/>
    <lineage>
        <taxon>Bacteria</taxon>
        <taxon>Pseudomonadati</taxon>
        <taxon>Pseudomonadota</taxon>
        <taxon>Betaproteobacteria</taxon>
        <taxon>Neisseriales</taxon>
        <taxon>Neisseriaceae</taxon>
        <taxon>Bergeriella</taxon>
    </lineage>
</organism>
<reference evidence="1 2" key="1">
    <citation type="submission" date="2018-06" db="EMBL/GenBank/DDBJ databases">
        <authorList>
            <consortium name="Pathogen Informatics"/>
            <person name="Doyle S."/>
        </authorList>
    </citation>
    <scope>NUCLEOTIDE SEQUENCE [LARGE SCALE GENOMIC DNA]</scope>
    <source>
        <strain evidence="1 2">NCTC10295</strain>
    </source>
</reference>
<evidence type="ECO:0000313" key="2">
    <source>
        <dbReference type="Proteomes" id="UP000254651"/>
    </source>
</evidence>
<evidence type="ECO:0000313" key="1">
    <source>
        <dbReference type="EMBL" id="STZ76453.1"/>
    </source>
</evidence>